<dbReference type="EMBL" id="CP099421">
    <property type="protein sequence ID" value="USW51884.1"/>
    <property type="molecule type" value="Genomic_DNA"/>
</dbReference>
<protein>
    <submittedName>
        <fullName evidence="1">Uncharacterized protein</fullName>
    </submittedName>
</protein>
<organism evidence="1 2">
    <name type="scientific">Septoria linicola</name>
    <dbReference type="NCBI Taxonomy" id="215465"/>
    <lineage>
        <taxon>Eukaryota</taxon>
        <taxon>Fungi</taxon>
        <taxon>Dikarya</taxon>
        <taxon>Ascomycota</taxon>
        <taxon>Pezizomycotina</taxon>
        <taxon>Dothideomycetes</taxon>
        <taxon>Dothideomycetidae</taxon>
        <taxon>Mycosphaerellales</taxon>
        <taxon>Mycosphaerellaceae</taxon>
        <taxon>Septoria</taxon>
    </lineage>
</organism>
<sequence length="315" mass="35788">MEMPGGAVLGVLQSSSSSEDAGFLTIPRELRDLIYHGVDDTIPHQCRVCSLVIHGADKCFITEHESRTAQQYVKTNGSAYKDFHSPFITRFCRNKIKSRGYGVHCGHAHRITFLRVNDSESTPMHHHKAIDRAVRLQPEAHSAKRNTFPILAHVSWQLRAEVLSQIFSKSRLYATLFDRKSDGLAIVQGIRDMGQECAATIQDLYIAYSKKKMYKYIMKTLGPQLQELGLRFQHGVLKPLRLMEAIKIPNQDSSGSKEIARLPGCHCEYCIVQCLRIEDRRIRGVKSRSKNEKVRLAARMDQANKSCNEMLMESE</sequence>
<name>A0A9Q9EJ66_9PEZI</name>
<reference evidence="1" key="1">
    <citation type="submission" date="2022-06" db="EMBL/GenBank/DDBJ databases">
        <title>Complete genome sequences of two strains of the flax pathogen Septoria linicola.</title>
        <authorList>
            <person name="Lapalu N."/>
            <person name="Simon A."/>
            <person name="Demenou B."/>
            <person name="Paumier D."/>
            <person name="Guillot M.-P."/>
            <person name="Gout L."/>
            <person name="Valade R."/>
        </authorList>
    </citation>
    <scope>NUCLEOTIDE SEQUENCE</scope>
    <source>
        <strain evidence="1">SE15195</strain>
    </source>
</reference>
<accession>A0A9Q9EJ66</accession>
<dbReference type="AlphaFoldDB" id="A0A9Q9EJ66"/>
<dbReference type="Proteomes" id="UP001056384">
    <property type="component" value="Chromosome 4"/>
</dbReference>
<evidence type="ECO:0000313" key="1">
    <source>
        <dbReference type="EMBL" id="USW51884.1"/>
    </source>
</evidence>
<gene>
    <name evidence="1" type="ORF">Slin15195_G052030</name>
</gene>
<proteinExistence type="predicted"/>
<keyword evidence="2" id="KW-1185">Reference proteome</keyword>
<evidence type="ECO:0000313" key="2">
    <source>
        <dbReference type="Proteomes" id="UP001056384"/>
    </source>
</evidence>